<dbReference type="RefSeq" id="WP_163819691.1">
    <property type="nucleotide sequence ID" value="NZ_JAAGOB010000008.1"/>
</dbReference>
<feature type="domain" description="CBS" evidence="3">
    <location>
        <begin position="74"/>
        <end position="129"/>
    </location>
</feature>
<feature type="domain" description="CBS" evidence="3">
    <location>
        <begin position="9"/>
        <end position="66"/>
    </location>
</feature>
<dbReference type="InterPro" id="IPR046342">
    <property type="entry name" value="CBS_dom_sf"/>
</dbReference>
<evidence type="ECO:0000259" key="3">
    <source>
        <dbReference type="PROSITE" id="PS51371"/>
    </source>
</evidence>
<keyword evidence="5" id="KW-1185">Reference proteome</keyword>
<name>A0A6N9YPL6_9ACTN</name>
<dbReference type="Proteomes" id="UP000469185">
    <property type="component" value="Unassembled WGS sequence"/>
</dbReference>
<evidence type="ECO:0000313" key="5">
    <source>
        <dbReference type="Proteomes" id="UP000469185"/>
    </source>
</evidence>
<comment type="caution">
    <text evidence="4">The sequence shown here is derived from an EMBL/GenBank/DDBJ whole genome shotgun (WGS) entry which is preliminary data.</text>
</comment>
<dbReference type="SMART" id="SM00116">
    <property type="entry name" value="CBS"/>
    <property type="match status" value="2"/>
</dbReference>
<dbReference type="EMBL" id="JAAGOB010000008">
    <property type="protein sequence ID" value="NED96922.1"/>
    <property type="molecule type" value="Genomic_DNA"/>
</dbReference>
<sequence>MAQKVSEVMTPGPITVDTEVSVQQVAQTMRDQGIGDVIVTDSTGVCGLVTDRDIVIRGLAEGGDPSSMRVGELCSRDLVTVNADDNIDEAVRVMREHAVRRLPVVQDRELVGVVSIGDLAVDQDRRSALADISAAPPND</sequence>
<keyword evidence="1" id="KW-0677">Repeat</keyword>
<dbReference type="AlphaFoldDB" id="A0A6N9YPL6"/>
<dbReference type="InterPro" id="IPR051462">
    <property type="entry name" value="CBS_domain-containing"/>
</dbReference>
<dbReference type="Gene3D" id="3.10.580.10">
    <property type="entry name" value="CBS-domain"/>
    <property type="match status" value="1"/>
</dbReference>
<evidence type="ECO:0000256" key="2">
    <source>
        <dbReference type="PROSITE-ProRule" id="PRU00703"/>
    </source>
</evidence>
<dbReference type="PANTHER" id="PTHR48108">
    <property type="entry name" value="CBS DOMAIN-CONTAINING PROTEIN CBSX2, CHLOROPLASTIC"/>
    <property type="match status" value="1"/>
</dbReference>
<evidence type="ECO:0000313" key="4">
    <source>
        <dbReference type="EMBL" id="NED96922.1"/>
    </source>
</evidence>
<dbReference type="CDD" id="cd04622">
    <property type="entry name" value="CBS_pair_HRP1_like"/>
    <property type="match status" value="1"/>
</dbReference>
<accession>A0A6N9YPL6</accession>
<organism evidence="4 5">
    <name type="scientific">Phytoactinopolyspora alkaliphila</name>
    <dbReference type="NCBI Taxonomy" id="1783498"/>
    <lineage>
        <taxon>Bacteria</taxon>
        <taxon>Bacillati</taxon>
        <taxon>Actinomycetota</taxon>
        <taxon>Actinomycetes</taxon>
        <taxon>Jiangellales</taxon>
        <taxon>Jiangellaceae</taxon>
        <taxon>Phytoactinopolyspora</taxon>
    </lineage>
</organism>
<evidence type="ECO:0000256" key="1">
    <source>
        <dbReference type="ARBA" id="ARBA00022737"/>
    </source>
</evidence>
<dbReference type="Pfam" id="PF00571">
    <property type="entry name" value="CBS"/>
    <property type="match status" value="2"/>
</dbReference>
<reference evidence="4 5" key="1">
    <citation type="submission" date="2020-02" db="EMBL/GenBank/DDBJ databases">
        <authorList>
            <person name="Li X.-J."/>
            <person name="Feng X.-M."/>
        </authorList>
    </citation>
    <scope>NUCLEOTIDE SEQUENCE [LARGE SCALE GENOMIC DNA]</scope>
    <source>
        <strain evidence="4 5">CGMCC 4.7225</strain>
    </source>
</reference>
<keyword evidence="2" id="KW-0129">CBS domain</keyword>
<dbReference type="PANTHER" id="PTHR48108:SF34">
    <property type="entry name" value="CBS DOMAIN-CONTAINING PROTEIN YHCV"/>
    <property type="match status" value="1"/>
</dbReference>
<gene>
    <name evidence="4" type="ORF">G1H11_16570</name>
</gene>
<dbReference type="SUPFAM" id="SSF54631">
    <property type="entry name" value="CBS-domain pair"/>
    <property type="match status" value="1"/>
</dbReference>
<protein>
    <submittedName>
        <fullName evidence="4">CBS domain-containing protein</fullName>
    </submittedName>
</protein>
<dbReference type="InterPro" id="IPR000644">
    <property type="entry name" value="CBS_dom"/>
</dbReference>
<dbReference type="PROSITE" id="PS51371">
    <property type="entry name" value="CBS"/>
    <property type="match status" value="2"/>
</dbReference>
<proteinExistence type="predicted"/>